<keyword evidence="6" id="KW-1185">Reference proteome</keyword>
<dbReference type="PANTHER" id="PTHR34218:SF4">
    <property type="entry name" value="ACYL-HOMOSERINE LACTONE ACYLASE QUIP"/>
    <property type="match status" value="1"/>
</dbReference>
<keyword evidence="2" id="KW-0378">Hydrolase</keyword>
<dbReference type="GO" id="GO:0016811">
    <property type="term" value="F:hydrolase activity, acting on carbon-nitrogen (but not peptide) bonds, in linear amides"/>
    <property type="evidence" value="ECO:0007669"/>
    <property type="project" value="InterPro"/>
</dbReference>
<organism evidence="5 6">
    <name type="scientific">Leminorella grimontii</name>
    <dbReference type="NCBI Taxonomy" id="82981"/>
    <lineage>
        <taxon>Bacteria</taxon>
        <taxon>Pseudomonadati</taxon>
        <taxon>Pseudomonadota</taxon>
        <taxon>Gammaproteobacteria</taxon>
        <taxon>Enterobacterales</taxon>
        <taxon>Budviciaceae</taxon>
        <taxon>Leminorella</taxon>
    </lineage>
</organism>
<evidence type="ECO:0000256" key="2">
    <source>
        <dbReference type="ARBA" id="ARBA00022801"/>
    </source>
</evidence>
<dbReference type="Gene3D" id="3.60.20.10">
    <property type="entry name" value="Glutamine Phosphoribosylpyrophosphate, subunit 1, domain 1"/>
    <property type="match status" value="1"/>
</dbReference>
<gene>
    <name evidence="5" type="ORF">SOASR030_34520</name>
</gene>
<evidence type="ECO:0000313" key="6">
    <source>
        <dbReference type="Proteomes" id="UP001058124"/>
    </source>
</evidence>
<evidence type="ECO:0000256" key="3">
    <source>
        <dbReference type="ARBA" id="ARBA00023145"/>
    </source>
</evidence>
<dbReference type="InterPro" id="IPR029055">
    <property type="entry name" value="Ntn_hydrolases_N"/>
</dbReference>
<evidence type="ECO:0008006" key="7">
    <source>
        <dbReference type="Google" id="ProtNLM"/>
    </source>
</evidence>
<dbReference type="InterPro" id="IPR002692">
    <property type="entry name" value="S45"/>
</dbReference>
<dbReference type="GO" id="GO:0017000">
    <property type="term" value="P:antibiotic biosynthetic process"/>
    <property type="evidence" value="ECO:0007669"/>
    <property type="project" value="InterPro"/>
</dbReference>
<keyword evidence="3" id="KW-0865">Zymogen</keyword>
<reference evidence="5" key="1">
    <citation type="submission" date="2022-06" db="EMBL/GenBank/DDBJ databases">
        <title>Draft genome sequences of Leminorella grimontii str. JCM5902.</title>
        <authorList>
            <person name="Wakabayashi Y."/>
            <person name="Kojima K."/>
        </authorList>
    </citation>
    <scope>NUCLEOTIDE SEQUENCE</scope>
    <source>
        <strain evidence="5">JCM 5902</strain>
    </source>
</reference>
<evidence type="ECO:0000313" key="5">
    <source>
        <dbReference type="EMBL" id="GKX57340.1"/>
    </source>
</evidence>
<comment type="subunit">
    <text evidence="4">Heterodimer of an alpha subunit and a beta subunit processed from the same precursor.</text>
</comment>
<accession>A0AAV5N5S9</accession>
<dbReference type="PANTHER" id="PTHR34218">
    <property type="entry name" value="PEPTIDASE S45 PENICILLIN AMIDASE"/>
    <property type="match status" value="1"/>
</dbReference>
<dbReference type="InterPro" id="IPR043146">
    <property type="entry name" value="Penicillin_amidase_N_B-knob"/>
</dbReference>
<comment type="caution">
    <text evidence="5">The sequence shown here is derived from an EMBL/GenBank/DDBJ whole genome shotgun (WGS) entry which is preliminary data.</text>
</comment>
<dbReference type="Gene3D" id="2.30.120.10">
    <property type="match status" value="1"/>
</dbReference>
<dbReference type="AlphaFoldDB" id="A0AAV5N5S9"/>
<name>A0AAV5N5S9_9GAMM</name>
<evidence type="ECO:0000256" key="1">
    <source>
        <dbReference type="ARBA" id="ARBA00006586"/>
    </source>
</evidence>
<sequence>MKATLKSPWGNVSVELENAQLMCIRGDTDRAVFFGQGYGTARLRLWQLDLSRRVASGRLAEILGDAALRTDVFQRRLGLTELAKRAQATDASAAPDSWQGQQYQHVQSYIDGINYALESAKARPAESWLLGYRIAPFSVTDAYLLAQLKYFINSAWQYELFHTRLAGKLTQEQHRQLFTTFSEEGSRISPLPLDAEGQWLPMVEKALKDGLSGLSYLGMSSPDTGSNVIAVSGRHTASGKPILAADPHMGHVNPGFNLLCKLVSDEGLDAIGSHFPGAPGIIVGRNRHASWGMVGIMADNQDLFFGQIDLEAGKVKTADGWVALTEEKQLIARKSGSVHEFIARGFSEGRLLMEKGNYGLFLRWPALEKPDGDITFHALSKCHDWQSFRDALSRVNNSPMMVGYADVHGDIGLQAMGMIPRRLCDMGSLVMDLTNPDHQWRGYVPFDQLPSSHNPPEGYAVYANQYSDALFNGRQPLSNRWHSPSRAKRVAELIRATSKHTAQTLAAVQDDKVDYFARQALPVLLPYLTVDSPLSQWDGDTRQLECARLFDQWIQHLMDNVLAKALKRGARALYADFWPGCRWNLIMILKEHLSAWGFEQESVAALVQESYDKALISSAKMTVPWVEYQHTIKRPGWLKKLLTGRYPYQGGNRETVHATRQNADFLTQSQSSPDGQLVSKPYTFGPGFKLISDMESAGDIHYMTNMPAGGSPFFWRLGPTLSRWQKGLRFIARVDNK</sequence>
<dbReference type="Proteomes" id="UP001058124">
    <property type="component" value="Unassembled WGS sequence"/>
</dbReference>
<evidence type="ECO:0000256" key="4">
    <source>
        <dbReference type="ARBA" id="ARBA00038735"/>
    </source>
</evidence>
<dbReference type="SUPFAM" id="SSF56235">
    <property type="entry name" value="N-terminal nucleophile aminohydrolases (Ntn hydrolases)"/>
    <property type="match status" value="1"/>
</dbReference>
<dbReference type="EMBL" id="BRLH01000014">
    <property type="protein sequence ID" value="GKX57340.1"/>
    <property type="molecule type" value="Genomic_DNA"/>
</dbReference>
<proteinExistence type="inferred from homology"/>
<dbReference type="Pfam" id="PF01804">
    <property type="entry name" value="Penicil_amidase"/>
    <property type="match status" value="1"/>
</dbReference>
<dbReference type="Gene3D" id="1.10.1400.10">
    <property type="match status" value="1"/>
</dbReference>
<dbReference type="InterPro" id="IPR043147">
    <property type="entry name" value="Penicillin_amidase_A-knob"/>
</dbReference>
<dbReference type="InterPro" id="IPR023343">
    <property type="entry name" value="Penicillin_amidase_dom1"/>
</dbReference>
<comment type="similarity">
    <text evidence="1">Belongs to the peptidase S45 family.</text>
</comment>
<dbReference type="RefSeq" id="WP_027273878.1">
    <property type="nucleotide sequence ID" value="NZ_BRLH01000014.1"/>
</dbReference>
<dbReference type="Gene3D" id="1.10.439.10">
    <property type="entry name" value="Penicillin Amidohydrolase, domain 1"/>
    <property type="match status" value="1"/>
</dbReference>
<protein>
    <recommendedName>
        <fullName evidence="7">Penicillin acylase family protein</fullName>
    </recommendedName>
</protein>